<protein>
    <recommendedName>
        <fullName evidence="5">DNA methyltransferase</fullName>
    </recommendedName>
</protein>
<proteinExistence type="predicted"/>
<accession>A0A0F9X9R9</accession>
<dbReference type="InterPro" id="IPR029063">
    <property type="entry name" value="SAM-dependent_MTases_sf"/>
</dbReference>
<evidence type="ECO:0000256" key="2">
    <source>
        <dbReference type="ARBA" id="ARBA00022679"/>
    </source>
</evidence>
<evidence type="ECO:0008006" key="5">
    <source>
        <dbReference type="Google" id="ProtNLM"/>
    </source>
</evidence>
<dbReference type="SUPFAM" id="SSF53335">
    <property type="entry name" value="S-adenosyl-L-methionine-dependent methyltransferases"/>
    <property type="match status" value="1"/>
</dbReference>
<comment type="caution">
    <text evidence="4">The sequence shown here is derived from an EMBL/GenBank/DDBJ whole genome shotgun (WGS) entry which is preliminary data.</text>
</comment>
<keyword evidence="3" id="KW-0949">S-adenosyl-L-methionine</keyword>
<dbReference type="Pfam" id="PF05063">
    <property type="entry name" value="MT-A70"/>
    <property type="match status" value="1"/>
</dbReference>
<dbReference type="EMBL" id="LAZR01000069">
    <property type="protein sequence ID" value="KKN95731.1"/>
    <property type="molecule type" value="Genomic_DNA"/>
</dbReference>
<dbReference type="PANTHER" id="PTHR12829:SF7">
    <property type="entry name" value="N6-ADENOSINE-METHYLTRANSFERASE CATALYTIC SUBUNIT"/>
    <property type="match status" value="1"/>
</dbReference>
<sequence length="195" mass="23035">MTYEIILADPAWNFKTWSKKGEGRSPKYDKMSLEAIKNLNVKNVAAKNSILFLWITNPFLEHAFETMRKWGFKYKTVGFTWAKLLKNHEERDFQDKWKMGNGYYTRANPELVLIGTRGKILKRLDKSVRNLVLEPIGEHSEKPEEVQNRIEQLYGLDYNMLELFARRKRKHWTCIGSDLGMTVESFLDDNIIENR</sequence>
<dbReference type="InterPro" id="IPR007757">
    <property type="entry name" value="MT-A70-like"/>
</dbReference>
<evidence type="ECO:0000256" key="1">
    <source>
        <dbReference type="ARBA" id="ARBA00022603"/>
    </source>
</evidence>
<dbReference type="GO" id="GO:0032259">
    <property type="term" value="P:methylation"/>
    <property type="evidence" value="ECO:0007669"/>
    <property type="project" value="UniProtKB-KW"/>
</dbReference>
<evidence type="ECO:0000313" key="4">
    <source>
        <dbReference type="EMBL" id="KKN95731.1"/>
    </source>
</evidence>
<dbReference type="PROSITE" id="PS51143">
    <property type="entry name" value="MT_A70"/>
    <property type="match status" value="1"/>
</dbReference>
<evidence type="ECO:0000256" key="3">
    <source>
        <dbReference type="ARBA" id="ARBA00022691"/>
    </source>
</evidence>
<keyword evidence="1" id="KW-0489">Methyltransferase</keyword>
<keyword evidence="2" id="KW-0808">Transferase</keyword>
<name>A0A0F9X9R9_9ZZZZ</name>
<organism evidence="4">
    <name type="scientific">marine sediment metagenome</name>
    <dbReference type="NCBI Taxonomy" id="412755"/>
    <lineage>
        <taxon>unclassified sequences</taxon>
        <taxon>metagenomes</taxon>
        <taxon>ecological metagenomes</taxon>
    </lineage>
</organism>
<gene>
    <name evidence="4" type="ORF">LCGC14_0176000</name>
</gene>
<reference evidence="4" key="1">
    <citation type="journal article" date="2015" name="Nature">
        <title>Complex archaea that bridge the gap between prokaryotes and eukaryotes.</title>
        <authorList>
            <person name="Spang A."/>
            <person name="Saw J.H."/>
            <person name="Jorgensen S.L."/>
            <person name="Zaremba-Niedzwiedzka K."/>
            <person name="Martijn J."/>
            <person name="Lind A.E."/>
            <person name="van Eijk R."/>
            <person name="Schleper C."/>
            <person name="Guy L."/>
            <person name="Ettema T.J."/>
        </authorList>
    </citation>
    <scope>NUCLEOTIDE SEQUENCE</scope>
</reference>
<dbReference type="AlphaFoldDB" id="A0A0F9X9R9"/>
<dbReference type="PANTHER" id="PTHR12829">
    <property type="entry name" value="N6-ADENOSINE-METHYLTRANSFERASE"/>
    <property type="match status" value="1"/>
</dbReference>
<dbReference type="GO" id="GO:0001734">
    <property type="term" value="F:mRNA m(6)A methyltransferase activity"/>
    <property type="evidence" value="ECO:0007669"/>
    <property type="project" value="UniProtKB-ARBA"/>
</dbReference>